<evidence type="ECO:0000313" key="1">
    <source>
        <dbReference type="EMBL" id="MBD8047122.1"/>
    </source>
</evidence>
<gene>
    <name evidence="1" type="ORF">H9637_08735</name>
</gene>
<dbReference type="Pfam" id="PF17428">
    <property type="entry name" value="DUF5412"/>
    <property type="match status" value="1"/>
</dbReference>
<reference evidence="1 2" key="1">
    <citation type="submission" date="2020-08" db="EMBL/GenBank/DDBJ databases">
        <title>A Genomic Blueprint of the Chicken Gut Microbiome.</title>
        <authorList>
            <person name="Gilroy R."/>
            <person name="Ravi A."/>
            <person name="Getino M."/>
            <person name="Pursley I."/>
            <person name="Horton D.L."/>
            <person name="Alikhan N.-F."/>
            <person name="Baker D."/>
            <person name="Gharbi K."/>
            <person name="Hall N."/>
            <person name="Watson M."/>
            <person name="Adriaenssens E.M."/>
            <person name="Foster-Nyarko E."/>
            <person name="Jarju S."/>
            <person name="Secka A."/>
            <person name="Antonio M."/>
            <person name="Oren A."/>
            <person name="Chaudhuri R."/>
            <person name="La Ragione R.M."/>
            <person name="Hildebrand F."/>
            <person name="Pallen M.J."/>
        </authorList>
    </citation>
    <scope>NUCLEOTIDE SEQUENCE [LARGE SCALE GENOMIC DNA]</scope>
    <source>
        <strain evidence="1 2">N37</strain>
    </source>
</reference>
<comment type="caution">
    <text evidence="1">The sequence shown here is derived from an EMBL/GenBank/DDBJ whole genome shotgun (WGS) entry which is preliminary data.</text>
</comment>
<organism evidence="1 2">
    <name type="scientific">Clostridium faecium</name>
    <dbReference type="NCBI Taxonomy" id="2762223"/>
    <lineage>
        <taxon>Bacteria</taxon>
        <taxon>Bacillati</taxon>
        <taxon>Bacillota</taxon>
        <taxon>Clostridia</taxon>
        <taxon>Eubacteriales</taxon>
        <taxon>Clostridiaceae</taxon>
        <taxon>Clostridium</taxon>
    </lineage>
</organism>
<sequence>MTKKNSTKNFYWEYKAYNIEVEWIDETTININNHIIYLPNGSYDWRREKIKI</sequence>
<dbReference type="InterPro" id="IPR035406">
    <property type="entry name" value="DUF5412"/>
</dbReference>
<proteinExistence type="predicted"/>
<name>A0ABR8YS88_9CLOT</name>
<evidence type="ECO:0008006" key="3">
    <source>
        <dbReference type="Google" id="ProtNLM"/>
    </source>
</evidence>
<dbReference type="Proteomes" id="UP000627166">
    <property type="component" value="Unassembled WGS sequence"/>
</dbReference>
<accession>A0ABR8YS88</accession>
<evidence type="ECO:0000313" key="2">
    <source>
        <dbReference type="Proteomes" id="UP000627166"/>
    </source>
</evidence>
<protein>
    <recommendedName>
        <fullName evidence="3">DUF5348 domain-containing protein</fullName>
    </recommendedName>
</protein>
<keyword evidence="2" id="KW-1185">Reference proteome</keyword>
<dbReference type="EMBL" id="JACSQB010000063">
    <property type="protein sequence ID" value="MBD8047122.1"/>
    <property type="molecule type" value="Genomic_DNA"/>
</dbReference>